<dbReference type="Pfam" id="PF13472">
    <property type="entry name" value="Lipase_GDSL_2"/>
    <property type="match status" value="1"/>
</dbReference>
<protein>
    <submittedName>
        <fullName evidence="4">Endoglucanase E</fullName>
    </submittedName>
</protein>
<dbReference type="KEGG" id="llu:AKJ09_10816"/>
<dbReference type="PANTHER" id="PTHR37834">
    <property type="entry name" value="GDSL-LIKE LIPASE/ACYLHYDROLASE DOMAIN PROTEIN (AFU_ORTHOLOGUE AFUA_2G00620)"/>
    <property type="match status" value="1"/>
</dbReference>
<reference evidence="4 5" key="1">
    <citation type="submission" date="2015-08" db="EMBL/GenBank/DDBJ databases">
        <authorList>
            <person name="Babu N.S."/>
            <person name="Beckwith C.J."/>
            <person name="Beseler K.G."/>
            <person name="Brison A."/>
            <person name="Carone J.V."/>
            <person name="Caskin T.P."/>
            <person name="Diamond M."/>
            <person name="Durham M.E."/>
            <person name="Foxe J.M."/>
            <person name="Go M."/>
            <person name="Henderson B.A."/>
            <person name="Jones I.B."/>
            <person name="McGettigan J.A."/>
            <person name="Micheletti S.J."/>
            <person name="Nasrallah M.E."/>
            <person name="Ortiz D."/>
            <person name="Piller C.R."/>
            <person name="Privatt S.R."/>
            <person name="Schneider S.L."/>
            <person name="Sharp S."/>
            <person name="Smith T.C."/>
            <person name="Stanton J.D."/>
            <person name="Ullery H.E."/>
            <person name="Wilson R.J."/>
            <person name="Serrano M.G."/>
            <person name="Buck G."/>
            <person name="Lee V."/>
            <person name="Wang Y."/>
            <person name="Carvalho R."/>
            <person name="Voegtly L."/>
            <person name="Shi R."/>
            <person name="Duckworth R."/>
            <person name="Johnson A."/>
            <person name="Loviza R."/>
            <person name="Walstead R."/>
            <person name="Shah Z."/>
            <person name="Kiflezghi M."/>
            <person name="Wade K."/>
            <person name="Ball S.L."/>
            <person name="Bradley K.W."/>
            <person name="Asai D.J."/>
            <person name="Bowman C.A."/>
            <person name="Russell D.A."/>
            <person name="Pope W.H."/>
            <person name="Jacobs-Sera D."/>
            <person name="Hendrix R.W."/>
            <person name="Hatfull G.F."/>
        </authorList>
    </citation>
    <scope>NUCLEOTIDE SEQUENCE [LARGE SCALE GENOMIC DNA]</scope>
    <source>
        <strain evidence="4 5">DSM 27648</strain>
    </source>
</reference>
<feature type="signal peptide" evidence="1">
    <location>
        <begin position="1"/>
        <end position="26"/>
    </location>
</feature>
<sequence>MASFTRLRRTTSLLAILPGFAFLACACTGQENRVAPTPAAAVTASAANSSTPSASPAPPPVGGAPGVRFVGRVDNSDPKAVRFAWPGTAIIARVKGPALSARIRDDGNNFFQVLVDGEPKSIFKTEKGKESYSVVEGLTDDIHEIALYKRTEAKVGEATFLGFDGDAKLMPPPAPADRRIEFVGDSITTGYGNEGPGAVCTFNPAQENEYLSYSALTARALKADHVTVAWSGKTIKEMTEYWERTLPARTDSRWNHKSWVPQVVVLNVGTNNFATHDPGEERFVRVYSQLFARVRSEYPEAFVVCALGPMLTDRYPQGRNNRTLAKRYMAAAMAKLKANGQSNFEYLEFPEQNHADGLGCGFHPGLKTHKLMAERLTTFVHERLGW</sequence>
<feature type="chain" id="PRO_5005467475" evidence="1">
    <location>
        <begin position="27"/>
        <end position="386"/>
    </location>
</feature>
<gene>
    <name evidence="4" type="ORF">AKJ09_10816</name>
</gene>
<dbReference type="Gene3D" id="3.40.50.1110">
    <property type="entry name" value="SGNH hydrolase"/>
    <property type="match status" value="1"/>
</dbReference>
<dbReference type="AlphaFoldDB" id="A0A0K1QEJ3"/>
<proteinExistence type="predicted"/>
<feature type="domain" description="Carbohydrate esterase 2 N-terminal" evidence="3">
    <location>
        <begin position="69"/>
        <end position="173"/>
    </location>
</feature>
<dbReference type="CDD" id="cd01831">
    <property type="entry name" value="Endoglucanase_E_like"/>
    <property type="match status" value="1"/>
</dbReference>
<dbReference type="STRING" id="1391654.AKJ09_10816"/>
<dbReference type="OrthoDB" id="9801375at2"/>
<organism evidence="4 5">
    <name type="scientific">Labilithrix luteola</name>
    <dbReference type="NCBI Taxonomy" id="1391654"/>
    <lineage>
        <taxon>Bacteria</taxon>
        <taxon>Pseudomonadati</taxon>
        <taxon>Myxococcota</taxon>
        <taxon>Polyangia</taxon>
        <taxon>Polyangiales</taxon>
        <taxon>Labilitrichaceae</taxon>
        <taxon>Labilithrix</taxon>
    </lineage>
</organism>
<dbReference type="Pfam" id="PF17996">
    <property type="entry name" value="CE2_N"/>
    <property type="match status" value="1"/>
</dbReference>
<evidence type="ECO:0000256" key="1">
    <source>
        <dbReference type="SAM" id="SignalP"/>
    </source>
</evidence>
<dbReference type="Proteomes" id="UP000064967">
    <property type="component" value="Chromosome"/>
</dbReference>
<dbReference type="InterPro" id="IPR037461">
    <property type="entry name" value="CtCE2-like_dom"/>
</dbReference>
<dbReference type="RefSeq" id="WP_146654807.1">
    <property type="nucleotide sequence ID" value="NZ_CP012333.1"/>
</dbReference>
<dbReference type="PROSITE" id="PS51257">
    <property type="entry name" value="PROKAR_LIPOPROTEIN"/>
    <property type="match status" value="1"/>
</dbReference>
<accession>A0A0K1QEJ3</accession>
<dbReference type="PANTHER" id="PTHR37834:SF2">
    <property type="entry name" value="ESTERASE, SGNH HYDROLASE-TYPE"/>
    <property type="match status" value="1"/>
</dbReference>
<dbReference type="Gene3D" id="2.60.120.260">
    <property type="entry name" value="Galactose-binding domain-like"/>
    <property type="match status" value="1"/>
</dbReference>
<keyword evidence="1" id="KW-0732">Signal</keyword>
<evidence type="ECO:0000313" key="5">
    <source>
        <dbReference type="Proteomes" id="UP000064967"/>
    </source>
</evidence>
<feature type="domain" description="SGNH hydrolase-type esterase" evidence="2">
    <location>
        <begin position="182"/>
        <end position="370"/>
    </location>
</feature>
<dbReference type="GO" id="GO:0052689">
    <property type="term" value="F:carboxylic ester hydrolase activity"/>
    <property type="evidence" value="ECO:0007669"/>
    <property type="project" value="InterPro"/>
</dbReference>
<dbReference type="InterPro" id="IPR036514">
    <property type="entry name" value="SGNH_hydro_sf"/>
</dbReference>
<evidence type="ECO:0000313" key="4">
    <source>
        <dbReference type="EMBL" id="AKV04153.1"/>
    </source>
</evidence>
<evidence type="ECO:0000259" key="2">
    <source>
        <dbReference type="Pfam" id="PF13472"/>
    </source>
</evidence>
<dbReference type="SUPFAM" id="SSF52266">
    <property type="entry name" value="SGNH hydrolase"/>
    <property type="match status" value="1"/>
</dbReference>
<keyword evidence="5" id="KW-1185">Reference proteome</keyword>
<name>A0A0K1QEJ3_9BACT</name>
<dbReference type="EMBL" id="CP012333">
    <property type="protein sequence ID" value="AKV04153.1"/>
    <property type="molecule type" value="Genomic_DNA"/>
</dbReference>
<dbReference type="InterPro" id="IPR040794">
    <property type="entry name" value="CE2_N"/>
</dbReference>
<dbReference type="InterPro" id="IPR013830">
    <property type="entry name" value="SGNH_hydro"/>
</dbReference>
<evidence type="ECO:0000259" key="3">
    <source>
        <dbReference type="Pfam" id="PF17996"/>
    </source>
</evidence>
<dbReference type="InterPro" id="IPR052762">
    <property type="entry name" value="PCW_deacetylase/CE"/>
</dbReference>